<dbReference type="InterPro" id="IPR000210">
    <property type="entry name" value="BTB/POZ_dom"/>
</dbReference>
<dbReference type="InterPro" id="IPR011333">
    <property type="entry name" value="SKP1/BTB/POZ_sf"/>
</dbReference>
<dbReference type="CDD" id="cd18186">
    <property type="entry name" value="BTB_POZ_ZBTB_KLHL-like"/>
    <property type="match status" value="1"/>
</dbReference>
<evidence type="ECO:0000259" key="1">
    <source>
        <dbReference type="PROSITE" id="PS50097"/>
    </source>
</evidence>
<evidence type="ECO:0000313" key="3">
    <source>
        <dbReference type="Proteomes" id="UP000886998"/>
    </source>
</evidence>
<dbReference type="PANTHER" id="PTHR24413">
    <property type="entry name" value="SPECKLE-TYPE POZ PROTEIN"/>
    <property type="match status" value="1"/>
</dbReference>
<dbReference type="SMART" id="SM00225">
    <property type="entry name" value="BTB"/>
    <property type="match status" value="1"/>
</dbReference>
<evidence type="ECO:0000313" key="2">
    <source>
        <dbReference type="EMBL" id="GFY47263.1"/>
    </source>
</evidence>
<dbReference type="Gene3D" id="3.30.710.10">
    <property type="entry name" value="Potassium Channel Kv1.1, Chain A"/>
    <property type="match status" value="1"/>
</dbReference>
<accession>A0A8X6X5G5</accession>
<feature type="domain" description="BTB" evidence="1">
    <location>
        <begin position="118"/>
        <end position="182"/>
    </location>
</feature>
<gene>
    <name evidence="2" type="primary">spop_12</name>
    <name evidence="2" type="ORF">TNIN_324111</name>
</gene>
<name>A0A8X6X5G5_9ARAC</name>
<sequence>FFCYFIYFPWVFHQPLRIKLSLVREDSNKSLSTRNVFLNLQYKNEQTQSKVCLPVVVKIVSVVNTLINSWTSTNLTIKCVLRYKIHNFVSIKENGELLPCNLPNITSFEQFYLSERLSDFSLKVDDEVLPVHRIVLSFHSSVFAALIESDMKENHERFAVISDIPSSVLKDMLHYMYCGMVEDLTPEKAILLYEAADIYNVQHLKEDCAVYLCNHMNDDVSDNALRLANFYNDKRLETAARLLLNQKNE</sequence>
<dbReference type="SUPFAM" id="SSF54695">
    <property type="entry name" value="POZ domain"/>
    <property type="match status" value="1"/>
</dbReference>
<feature type="non-terminal residue" evidence="2">
    <location>
        <position position="1"/>
    </location>
</feature>
<dbReference type="OrthoDB" id="6412608at2759"/>
<dbReference type="PROSITE" id="PS50097">
    <property type="entry name" value="BTB"/>
    <property type="match status" value="1"/>
</dbReference>
<organism evidence="2 3">
    <name type="scientific">Trichonephila inaurata madagascariensis</name>
    <dbReference type="NCBI Taxonomy" id="2747483"/>
    <lineage>
        <taxon>Eukaryota</taxon>
        <taxon>Metazoa</taxon>
        <taxon>Ecdysozoa</taxon>
        <taxon>Arthropoda</taxon>
        <taxon>Chelicerata</taxon>
        <taxon>Arachnida</taxon>
        <taxon>Araneae</taxon>
        <taxon>Araneomorphae</taxon>
        <taxon>Entelegynae</taxon>
        <taxon>Araneoidea</taxon>
        <taxon>Nephilidae</taxon>
        <taxon>Trichonephila</taxon>
        <taxon>Trichonephila inaurata</taxon>
    </lineage>
</organism>
<dbReference type="Pfam" id="PF00651">
    <property type="entry name" value="BTB"/>
    <property type="match status" value="1"/>
</dbReference>
<keyword evidence="3" id="KW-1185">Reference proteome</keyword>
<dbReference type="Proteomes" id="UP000886998">
    <property type="component" value="Unassembled WGS sequence"/>
</dbReference>
<protein>
    <submittedName>
        <fullName evidence="2">Speckle-type POZ protein</fullName>
    </submittedName>
</protein>
<proteinExistence type="predicted"/>
<dbReference type="EMBL" id="BMAV01005860">
    <property type="protein sequence ID" value="GFY47263.1"/>
    <property type="molecule type" value="Genomic_DNA"/>
</dbReference>
<reference evidence="2" key="1">
    <citation type="submission" date="2020-08" db="EMBL/GenBank/DDBJ databases">
        <title>Multicomponent nature underlies the extraordinary mechanical properties of spider dragline silk.</title>
        <authorList>
            <person name="Kono N."/>
            <person name="Nakamura H."/>
            <person name="Mori M."/>
            <person name="Yoshida Y."/>
            <person name="Ohtoshi R."/>
            <person name="Malay A.D."/>
            <person name="Moran D.A.P."/>
            <person name="Tomita M."/>
            <person name="Numata K."/>
            <person name="Arakawa K."/>
        </authorList>
    </citation>
    <scope>NUCLEOTIDE SEQUENCE</scope>
</reference>
<dbReference type="AlphaFoldDB" id="A0A8X6X5G5"/>
<comment type="caution">
    <text evidence="2">The sequence shown here is derived from an EMBL/GenBank/DDBJ whole genome shotgun (WGS) entry which is preliminary data.</text>
</comment>